<keyword evidence="3" id="KW-0812">Transmembrane</keyword>
<dbReference type="STRING" id="89093.SAMN04488558_101184"/>
<evidence type="ECO:0000313" key="4">
    <source>
        <dbReference type="EMBL" id="SEP60936.1"/>
    </source>
</evidence>
<feature type="coiled-coil region" evidence="1">
    <location>
        <begin position="55"/>
        <end position="96"/>
    </location>
</feature>
<feature type="compositionally biased region" description="Basic and acidic residues" evidence="2">
    <location>
        <begin position="436"/>
        <end position="447"/>
    </location>
</feature>
<evidence type="ECO:0000256" key="2">
    <source>
        <dbReference type="SAM" id="MobiDB-lite"/>
    </source>
</evidence>
<evidence type="ECO:0000256" key="1">
    <source>
        <dbReference type="SAM" id="Coils"/>
    </source>
</evidence>
<evidence type="ECO:0000313" key="5">
    <source>
        <dbReference type="Proteomes" id="UP000198833"/>
    </source>
</evidence>
<feature type="region of interest" description="Disordered" evidence="2">
    <location>
        <begin position="404"/>
        <end position="485"/>
    </location>
</feature>
<keyword evidence="3" id="KW-1133">Transmembrane helix</keyword>
<proteinExistence type="predicted"/>
<keyword evidence="1" id="KW-0175">Coiled coil</keyword>
<protein>
    <submittedName>
        <fullName evidence="4">LPXTG-motif cell wall anchor domain-containing protein</fullName>
    </submittedName>
</protein>
<feature type="compositionally biased region" description="Basic and acidic residues" evidence="2">
    <location>
        <begin position="467"/>
        <end position="480"/>
    </location>
</feature>
<accession>A0A1H8Z963</accession>
<sequence>MKWIKLVWISCLLMTKIVEAEEYESIELEDPYILTQELPIADINREDCIQLIRGGDQAQEEDESITLKLEELRAELKELEESYQALNLQIERLEQGDQDSLGQLNSQMEELIDQIYQEASQLPSFQELAQEDQLDWLSQDARVLALEEQMNEIENEINHLIAQRDAIESRHQQVAFDIETLEERINQQEDDKLQQNQCLLYPYSSPYYQDELGLTDMEGSDLGQYLTKIDQKLAKLVPKAYQGVTFANIHQTYQDLLTSQQASNLSINKVPVVFNEAQLADYQYAKEMGLNELQLIASYAYAQYQKDHNFSRYQESYHDLWQLKEEQFLYFVAINEEHFTQIKASLADFLNHKQYSDETSIAKLKTLHQRYQIKLVIFDQDQGLWQSVPNDQTGFSAEPLLETSPESFASSNSATTSEDQSSSIEEGLISPSEDSIDQHEKLSQLKDKLKKKGKKTPTKNLTHNQAKGKEKPAKKEKDSKPLALPTTGEVAGINRILLGLLIIGLAGVLLIHRHKRKQARKQDDISLD</sequence>
<evidence type="ECO:0000256" key="3">
    <source>
        <dbReference type="SAM" id="Phobius"/>
    </source>
</evidence>
<feature type="coiled-coil region" evidence="1">
    <location>
        <begin position="143"/>
        <end position="198"/>
    </location>
</feature>
<dbReference type="NCBIfam" id="TIGR01167">
    <property type="entry name" value="LPXTG_anchor"/>
    <property type="match status" value="1"/>
</dbReference>
<name>A0A1H8Z963_9LACT</name>
<organism evidence="4 5">
    <name type="scientific">Ignavigranum ruoffiae</name>
    <dbReference type="NCBI Taxonomy" id="89093"/>
    <lineage>
        <taxon>Bacteria</taxon>
        <taxon>Bacillati</taxon>
        <taxon>Bacillota</taxon>
        <taxon>Bacilli</taxon>
        <taxon>Lactobacillales</taxon>
        <taxon>Aerococcaceae</taxon>
        <taxon>Ignavigranum</taxon>
    </lineage>
</organism>
<reference evidence="4 5" key="1">
    <citation type="submission" date="2016-10" db="EMBL/GenBank/DDBJ databases">
        <authorList>
            <person name="de Groot N.N."/>
        </authorList>
    </citation>
    <scope>NUCLEOTIDE SEQUENCE [LARGE SCALE GENOMIC DNA]</scope>
    <source>
        <strain evidence="4 5">DSM 15695</strain>
    </source>
</reference>
<feature type="transmembrane region" description="Helical" evidence="3">
    <location>
        <begin position="492"/>
        <end position="511"/>
    </location>
</feature>
<feature type="compositionally biased region" description="Polar residues" evidence="2">
    <location>
        <begin position="404"/>
        <end position="424"/>
    </location>
</feature>
<dbReference type="Proteomes" id="UP000198833">
    <property type="component" value="Unassembled WGS sequence"/>
</dbReference>
<keyword evidence="3" id="KW-0472">Membrane</keyword>
<gene>
    <name evidence="4" type="ORF">SAMN04488558_101184</name>
</gene>
<dbReference type="EMBL" id="FOEN01000001">
    <property type="protein sequence ID" value="SEP60936.1"/>
    <property type="molecule type" value="Genomic_DNA"/>
</dbReference>
<keyword evidence="5" id="KW-1185">Reference proteome</keyword>
<dbReference type="AlphaFoldDB" id="A0A1H8Z963"/>
<feature type="compositionally biased region" description="Basic residues" evidence="2">
    <location>
        <begin position="448"/>
        <end position="457"/>
    </location>
</feature>